<dbReference type="Proteomes" id="UP000054538">
    <property type="component" value="Unassembled WGS sequence"/>
</dbReference>
<proteinExistence type="predicted"/>
<dbReference type="HOGENOM" id="CLU_061244_0_0_1"/>
<dbReference type="STRING" id="930991.A0A0D0DXA8"/>
<dbReference type="EMBL" id="KN825455">
    <property type="protein sequence ID" value="KIK90899.1"/>
    <property type="molecule type" value="Genomic_DNA"/>
</dbReference>
<dbReference type="InParanoid" id="A0A0D0DXA8"/>
<keyword evidence="1" id="KW-0732">Signal</keyword>
<organism evidence="2 3">
    <name type="scientific">Paxillus rubicundulus Ve08.2h10</name>
    <dbReference type="NCBI Taxonomy" id="930991"/>
    <lineage>
        <taxon>Eukaryota</taxon>
        <taxon>Fungi</taxon>
        <taxon>Dikarya</taxon>
        <taxon>Basidiomycota</taxon>
        <taxon>Agaricomycotina</taxon>
        <taxon>Agaricomycetes</taxon>
        <taxon>Agaricomycetidae</taxon>
        <taxon>Boletales</taxon>
        <taxon>Paxilineae</taxon>
        <taxon>Paxillaceae</taxon>
        <taxon>Paxillus</taxon>
    </lineage>
</organism>
<reference evidence="3" key="2">
    <citation type="submission" date="2015-01" db="EMBL/GenBank/DDBJ databases">
        <title>Evolutionary Origins and Diversification of the Mycorrhizal Mutualists.</title>
        <authorList>
            <consortium name="DOE Joint Genome Institute"/>
            <consortium name="Mycorrhizal Genomics Consortium"/>
            <person name="Kohler A."/>
            <person name="Kuo A."/>
            <person name="Nagy L.G."/>
            <person name="Floudas D."/>
            <person name="Copeland A."/>
            <person name="Barry K.W."/>
            <person name="Cichocki N."/>
            <person name="Veneault-Fourrey C."/>
            <person name="LaButti K."/>
            <person name="Lindquist E.A."/>
            <person name="Lipzen A."/>
            <person name="Lundell T."/>
            <person name="Morin E."/>
            <person name="Murat C."/>
            <person name="Riley R."/>
            <person name="Ohm R."/>
            <person name="Sun H."/>
            <person name="Tunlid A."/>
            <person name="Henrissat B."/>
            <person name="Grigoriev I.V."/>
            <person name="Hibbett D.S."/>
            <person name="Martin F."/>
        </authorList>
    </citation>
    <scope>NUCLEOTIDE SEQUENCE [LARGE SCALE GENOMIC DNA]</scope>
    <source>
        <strain evidence="3">Ve08.2h10</strain>
    </source>
</reference>
<evidence type="ECO:0000256" key="1">
    <source>
        <dbReference type="SAM" id="SignalP"/>
    </source>
</evidence>
<protein>
    <submittedName>
        <fullName evidence="2">Uncharacterized protein</fullName>
    </submittedName>
</protein>
<feature type="chain" id="PRO_5002225933" evidence="1">
    <location>
        <begin position="32"/>
        <end position="316"/>
    </location>
</feature>
<dbReference type="OrthoDB" id="2310204at2759"/>
<dbReference type="AlphaFoldDB" id="A0A0D0DXA8"/>
<gene>
    <name evidence="2" type="ORF">PAXRUDRAFT_831276</name>
</gene>
<accession>A0A0D0DXA8</accession>
<evidence type="ECO:0000313" key="3">
    <source>
        <dbReference type="Proteomes" id="UP000054538"/>
    </source>
</evidence>
<keyword evidence="3" id="KW-1185">Reference proteome</keyword>
<reference evidence="2 3" key="1">
    <citation type="submission" date="2014-04" db="EMBL/GenBank/DDBJ databases">
        <authorList>
            <consortium name="DOE Joint Genome Institute"/>
            <person name="Kuo A."/>
            <person name="Kohler A."/>
            <person name="Jargeat P."/>
            <person name="Nagy L.G."/>
            <person name="Floudas D."/>
            <person name="Copeland A."/>
            <person name="Barry K.W."/>
            <person name="Cichocki N."/>
            <person name="Veneault-Fourrey C."/>
            <person name="LaButti K."/>
            <person name="Lindquist E.A."/>
            <person name="Lipzen A."/>
            <person name="Lundell T."/>
            <person name="Morin E."/>
            <person name="Murat C."/>
            <person name="Sun H."/>
            <person name="Tunlid A."/>
            <person name="Henrissat B."/>
            <person name="Grigoriev I.V."/>
            <person name="Hibbett D.S."/>
            <person name="Martin F."/>
            <person name="Nordberg H.P."/>
            <person name="Cantor M.N."/>
            <person name="Hua S.X."/>
        </authorList>
    </citation>
    <scope>NUCLEOTIDE SEQUENCE [LARGE SCALE GENOMIC DNA]</scope>
    <source>
        <strain evidence="2 3">Ve08.2h10</strain>
    </source>
</reference>
<evidence type="ECO:0000313" key="2">
    <source>
        <dbReference type="EMBL" id="KIK90899.1"/>
    </source>
</evidence>
<name>A0A0D0DXA8_9AGAM</name>
<feature type="signal peptide" evidence="1">
    <location>
        <begin position="1"/>
        <end position="31"/>
    </location>
</feature>
<sequence>MRSPLPTRSYSTSYSVLPCVAALSMFMLVSATPSSPPPPEKRDTNYGYYIPMDQGGSMLTEVPDTYPAGLGEPINAILSAYSDSTVLQNTLDNGGLINYYQSVGFSTECLGQHSGNSQGANLGDGNGYLNETAVIRWAYGDVNVGTCTETIEGGNHFRYWIQDGPDADSGAIFMAVSYEMPIAQQHNIVPNGYNLGRDWLIGNATAQSTLIPTENLTNASTYSGQTSFNGYTYQTSVNYVSGLLQNTSTGINHFQSVAVNGSNAIDGLVAIMTVQIVSRPTNSGGNTSGAQWSNRPISISWTTLVLVCLLIAASSL</sequence>